<dbReference type="EMBL" id="QXFT01002466">
    <property type="protein sequence ID" value="KAE9297863.1"/>
    <property type="molecule type" value="Genomic_DNA"/>
</dbReference>
<keyword evidence="1" id="KW-0732">Signal</keyword>
<dbReference type="EMBL" id="QXFV01002079">
    <property type="protein sequence ID" value="KAE8993207.1"/>
    <property type="molecule type" value="Genomic_DNA"/>
</dbReference>
<dbReference type="Proteomes" id="UP000429607">
    <property type="component" value="Unassembled WGS sequence"/>
</dbReference>
<evidence type="ECO:0000313" key="4">
    <source>
        <dbReference type="EMBL" id="KAE9297863.1"/>
    </source>
</evidence>
<proteinExistence type="predicted"/>
<organism evidence="2 7">
    <name type="scientific">Phytophthora rubi</name>
    <dbReference type="NCBI Taxonomy" id="129364"/>
    <lineage>
        <taxon>Eukaryota</taxon>
        <taxon>Sar</taxon>
        <taxon>Stramenopiles</taxon>
        <taxon>Oomycota</taxon>
        <taxon>Peronosporomycetes</taxon>
        <taxon>Peronosporales</taxon>
        <taxon>Peronosporaceae</taxon>
        <taxon>Phytophthora</taxon>
    </lineage>
</organism>
<evidence type="ECO:0000313" key="7">
    <source>
        <dbReference type="Proteomes" id="UP000435112"/>
    </source>
</evidence>
<dbReference type="OrthoDB" id="10268997at2759"/>
<sequence>MPRSFGFLLIAWDSISIAILNNNGANGQPCRMPDLTAHSCDIIPLTKNCAVVPSCNKPITLIN</sequence>
<evidence type="ECO:0008006" key="8">
    <source>
        <dbReference type="Google" id="ProtNLM"/>
    </source>
</evidence>
<keyword evidence="6" id="KW-1185">Reference proteome</keyword>
<dbReference type="Proteomes" id="UP000435112">
    <property type="component" value="Unassembled WGS sequence"/>
</dbReference>
<evidence type="ECO:0000313" key="2">
    <source>
        <dbReference type="EMBL" id="KAE8990528.1"/>
    </source>
</evidence>
<evidence type="ECO:0000313" key="5">
    <source>
        <dbReference type="Proteomes" id="UP000429607"/>
    </source>
</evidence>
<comment type="caution">
    <text evidence="2">The sequence shown here is derived from an EMBL/GenBank/DDBJ whole genome shotgun (WGS) entry which is preliminary data.</text>
</comment>
<evidence type="ECO:0000313" key="6">
    <source>
        <dbReference type="Proteomes" id="UP000434957"/>
    </source>
</evidence>
<accession>A0A6A3JAU5</accession>
<gene>
    <name evidence="3" type="ORF">PR001_g20730</name>
    <name evidence="2" type="ORF">PR002_g21129</name>
    <name evidence="4" type="ORF">PR003_g23391</name>
</gene>
<feature type="signal peptide" evidence="1">
    <location>
        <begin position="1"/>
        <end position="27"/>
    </location>
</feature>
<reference evidence="5 7" key="1">
    <citation type="submission" date="2018-09" db="EMBL/GenBank/DDBJ databases">
        <title>Genomic investigation of the strawberry pathogen Phytophthora fragariae indicates pathogenicity is determined by transcriptional variation in three key races.</title>
        <authorList>
            <person name="Adams T.M."/>
            <person name="Armitage A.D."/>
            <person name="Sobczyk M.K."/>
            <person name="Bates H.J."/>
            <person name="Dunwell J.M."/>
            <person name="Nellist C.F."/>
            <person name="Harrison R.J."/>
        </authorList>
    </citation>
    <scope>NUCLEOTIDE SEQUENCE [LARGE SCALE GENOMIC DNA]</scope>
    <source>
        <strain evidence="3 5">SCRP249</strain>
        <strain evidence="2 7">SCRP324</strain>
        <strain evidence="4 6">SCRP333</strain>
    </source>
</reference>
<dbReference type="EMBL" id="QXFU01002094">
    <property type="protein sequence ID" value="KAE8990528.1"/>
    <property type="molecule type" value="Genomic_DNA"/>
</dbReference>
<protein>
    <recommendedName>
        <fullName evidence="8">Secreted protein</fullName>
    </recommendedName>
</protein>
<evidence type="ECO:0000313" key="3">
    <source>
        <dbReference type="EMBL" id="KAE8993207.1"/>
    </source>
</evidence>
<dbReference type="AlphaFoldDB" id="A0A6A3JAU5"/>
<dbReference type="Proteomes" id="UP000434957">
    <property type="component" value="Unassembled WGS sequence"/>
</dbReference>
<evidence type="ECO:0000256" key="1">
    <source>
        <dbReference type="SAM" id="SignalP"/>
    </source>
</evidence>
<feature type="chain" id="PRO_5036379831" description="Secreted protein" evidence="1">
    <location>
        <begin position="28"/>
        <end position="63"/>
    </location>
</feature>
<name>A0A6A3JAU5_9STRA</name>